<dbReference type="InterPro" id="IPR000782">
    <property type="entry name" value="FAS1_domain"/>
</dbReference>
<dbReference type="Gene3D" id="2.30.180.10">
    <property type="entry name" value="FAS1 domain"/>
    <property type="match status" value="2"/>
</dbReference>
<dbReference type="HOGENOM" id="CLU_026509_0_0_1"/>
<reference evidence="3 4" key="1">
    <citation type="submission" date="2014-04" db="EMBL/GenBank/DDBJ databases">
        <authorList>
            <consortium name="DOE Joint Genome Institute"/>
            <person name="Kuo A."/>
            <person name="Girlanda M."/>
            <person name="Perotto S."/>
            <person name="Kohler A."/>
            <person name="Nagy L.G."/>
            <person name="Floudas D."/>
            <person name="Copeland A."/>
            <person name="Barry K.W."/>
            <person name="Cichocki N."/>
            <person name="Veneault-Fourrey C."/>
            <person name="LaButti K."/>
            <person name="Lindquist E.A."/>
            <person name="Lipzen A."/>
            <person name="Lundell T."/>
            <person name="Morin E."/>
            <person name="Murat C."/>
            <person name="Sun H."/>
            <person name="Tunlid A."/>
            <person name="Henrissat B."/>
            <person name="Grigoriev I.V."/>
            <person name="Hibbett D.S."/>
            <person name="Martin F."/>
            <person name="Nordberg H.P."/>
            <person name="Cantor M.N."/>
            <person name="Hua S.X."/>
        </authorList>
    </citation>
    <scope>NUCLEOTIDE SEQUENCE [LARGE SCALE GENOMIC DNA]</scope>
    <source>
        <strain evidence="3 4">MUT 4182</strain>
    </source>
</reference>
<reference evidence="4" key="2">
    <citation type="submission" date="2015-01" db="EMBL/GenBank/DDBJ databases">
        <title>Evolutionary Origins and Diversification of the Mycorrhizal Mutualists.</title>
        <authorList>
            <consortium name="DOE Joint Genome Institute"/>
            <consortium name="Mycorrhizal Genomics Consortium"/>
            <person name="Kohler A."/>
            <person name="Kuo A."/>
            <person name="Nagy L.G."/>
            <person name="Floudas D."/>
            <person name="Copeland A."/>
            <person name="Barry K.W."/>
            <person name="Cichocki N."/>
            <person name="Veneault-Fourrey C."/>
            <person name="LaButti K."/>
            <person name="Lindquist E.A."/>
            <person name="Lipzen A."/>
            <person name="Lundell T."/>
            <person name="Morin E."/>
            <person name="Murat C."/>
            <person name="Riley R."/>
            <person name="Ohm R."/>
            <person name="Sun H."/>
            <person name="Tunlid A."/>
            <person name="Henrissat B."/>
            <person name="Grigoriev I.V."/>
            <person name="Hibbett D.S."/>
            <person name="Martin F."/>
        </authorList>
    </citation>
    <scope>NUCLEOTIDE SEQUENCE [LARGE SCALE GENOMIC DNA]</scope>
    <source>
        <strain evidence="4">MUT 4182</strain>
    </source>
</reference>
<dbReference type="InterPro" id="IPR036378">
    <property type="entry name" value="FAS1_dom_sf"/>
</dbReference>
<dbReference type="STRING" id="1051891.A0A0C3LWX4"/>
<dbReference type="GO" id="GO:0016236">
    <property type="term" value="P:macroautophagy"/>
    <property type="evidence" value="ECO:0007669"/>
    <property type="project" value="TreeGrafter"/>
</dbReference>
<evidence type="ECO:0000313" key="3">
    <source>
        <dbReference type="EMBL" id="KIO25862.1"/>
    </source>
</evidence>
<dbReference type="PANTHER" id="PTHR10900">
    <property type="entry name" value="PERIOSTIN-RELATED"/>
    <property type="match status" value="1"/>
</dbReference>
<proteinExistence type="predicted"/>
<feature type="chain" id="PRO_5002175837" description="FAS1 domain-containing protein" evidence="1">
    <location>
        <begin position="17"/>
        <end position="465"/>
    </location>
</feature>
<evidence type="ECO:0000256" key="1">
    <source>
        <dbReference type="SAM" id="SignalP"/>
    </source>
</evidence>
<name>A0A0C3LWX4_9AGAM</name>
<keyword evidence="1" id="KW-0732">Signal</keyword>
<protein>
    <recommendedName>
        <fullName evidence="2">FAS1 domain-containing protein</fullName>
    </recommendedName>
</protein>
<feature type="signal peptide" evidence="1">
    <location>
        <begin position="1"/>
        <end position="16"/>
    </location>
</feature>
<dbReference type="InterPro" id="IPR050904">
    <property type="entry name" value="Adhesion/Biosynth-related"/>
</dbReference>
<dbReference type="GO" id="GO:0000329">
    <property type="term" value="C:fungal-type vacuole membrane"/>
    <property type="evidence" value="ECO:0007669"/>
    <property type="project" value="TreeGrafter"/>
</dbReference>
<dbReference type="SMART" id="SM00554">
    <property type="entry name" value="FAS1"/>
    <property type="match status" value="2"/>
</dbReference>
<dbReference type="GO" id="GO:0005615">
    <property type="term" value="C:extracellular space"/>
    <property type="evidence" value="ECO:0007669"/>
    <property type="project" value="TreeGrafter"/>
</dbReference>
<evidence type="ECO:0000313" key="4">
    <source>
        <dbReference type="Proteomes" id="UP000054248"/>
    </source>
</evidence>
<dbReference type="EMBL" id="KN823034">
    <property type="protein sequence ID" value="KIO25862.1"/>
    <property type="molecule type" value="Genomic_DNA"/>
</dbReference>
<dbReference type="AlphaFoldDB" id="A0A0C3LWX4"/>
<dbReference type="PANTHER" id="PTHR10900:SF122">
    <property type="entry name" value="FAS1 DOMAIN-CONTAINING PROTEIN"/>
    <property type="match status" value="1"/>
</dbReference>
<organism evidence="3 4">
    <name type="scientific">Tulasnella calospora MUT 4182</name>
    <dbReference type="NCBI Taxonomy" id="1051891"/>
    <lineage>
        <taxon>Eukaryota</taxon>
        <taxon>Fungi</taxon>
        <taxon>Dikarya</taxon>
        <taxon>Basidiomycota</taxon>
        <taxon>Agaricomycotina</taxon>
        <taxon>Agaricomycetes</taxon>
        <taxon>Cantharellales</taxon>
        <taxon>Tulasnellaceae</taxon>
        <taxon>Tulasnella</taxon>
    </lineage>
</organism>
<dbReference type="Proteomes" id="UP000054248">
    <property type="component" value="Unassembled WGS sequence"/>
</dbReference>
<dbReference type="OrthoDB" id="7700931at2759"/>
<gene>
    <name evidence="3" type="ORF">M407DRAFT_243937</name>
</gene>
<evidence type="ECO:0000259" key="2">
    <source>
        <dbReference type="PROSITE" id="PS50213"/>
    </source>
</evidence>
<dbReference type="PROSITE" id="PS50213">
    <property type="entry name" value="FAS1"/>
    <property type="match status" value="2"/>
</dbReference>
<sequence>MRFALVAALLPITALAAPCGDSVVRWGSAIVKSIEWFEGGTPIKPDQLIVGGSDEQKTIWNVLNDRDEFSELVKIIKRDEKSVKKLDNKDLGLTFFAPNNEAIDKVRHGHKSVWSAILDKDHDNDKDKWIHQYIHDALQYATLPQAIDYQQFGRNSTYATELHAEDGSFGGNRRRIKVESSTLPPWKVTLNNYAVVTESDIRAVNGLIHKLDTPLWLPPDITDTLFLIPTEFSTTLAALEKIALQDRYQFNSNFGKEWNKKHQNDRHGKGFAATTFFAPTNAAWAQLPRDLQMYLFSPFGEAALRKLLAFHTIPNRLVFSEWYDRVHGDDDDESDFVVKYDDNLGFEWDYHFRSLTGQRLPVHAKKYQSTLPGSKQYNVEVQAHGLYARNLDTVAQNGAIHVLDDVLSPRSKEGIDKTQNQKDWNEWKEWFFEYVPVSFIPVHEVLITSLRILADGPRRQPTSRK</sequence>
<feature type="domain" description="FAS1" evidence="2">
    <location>
        <begin position="219"/>
        <end position="407"/>
    </location>
</feature>
<dbReference type="SUPFAM" id="SSF82153">
    <property type="entry name" value="FAS1 domain"/>
    <property type="match status" value="2"/>
</dbReference>
<dbReference type="Pfam" id="PF02469">
    <property type="entry name" value="Fasciclin"/>
    <property type="match status" value="2"/>
</dbReference>
<feature type="domain" description="FAS1" evidence="2">
    <location>
        <begin position="56"/>
        <end position="215"/>
    </location>
</feature>
<keyword evidence="4" id="KW-1185">Reference proteome</keyword>
<accession>A0A0C3LWX4</accession>